<name>A0ABP9Y9I0_9FUNG</name>
<keyword evidence="4 10" id="KW-0812">Transmembrane</keyword>
<keyword evidence="7" id="KW-1133">Transmembrane helix</keyword>
<proteinExistence type="inferred from homology"/>
<evidence type="ECO:0000256" key="5">
    <source>
        <dbReference type="ARBA" id="ARBA00022737"/>
    </source>
</evidence>
<evidence type="ECO:0000313" key="12">
    <source>
        <dbReference type="EMBL" id="GAA5803270.1"/>
    </source>
</evidence>
<organism evidence="12 13">
    <name type="scientific">Helicostylum pulchrum</name>
    <dbReference type="NCBI Taxonomy" id="562976"/>
    <lineage>
        <taxon>Eukaryota</taxon>
        <taxon>Fungi</taxon>
        <taxon>Fungi incertae sedis</taxon>
        <taxon>Mucoromycota</taxon>
        <taxon>Mucoromycotina</taxon>
        <taxon>Mucoromycetes</taxon>
        <taxon>Mucorales</taxon>
        <taxon>Mucorineae</taxon>
        <taxon>Mucoraceae</taxon>
        <taxon>Helicostylum</taxon>
    </lineage>
</organism>
<comment type="caution">
    <text evidence="12">The sequence shown here is derived from an EMBL/GenBank/DDBJ whole genome shotgun (WGS) entry which is preliminary data.</text>
</comment>
<evidence type="ECO:0000256" key="7">
    <source>
        <dbReference type="ARBA" id="ARBA00022989"/>
    </source>
</evidence>
<feature type="repeat" description="Solcar" evidence="10">
    <location>
        <begin position="14"/>
        <end position="98"/>
    </location>
</feature>
<keyword evidence="13" id="KW-1185">Reference proteome</keyword>
<dbReference type="PANTHER" id="PTHR45671:SF10">
    <property type="entry name" value="SOLUTE CARRIER FAMILY 25 MEMBER 3"/>
    <property type="match status" value="1"/>
</dbReference>
<keyword evidence="6" id="KW-0999">Mitochondrion inner membrane</keyword>
<evidence type="ECO:0000256" key="2">
    <source>
        <dbReference type="ARBA" id="ARBA00006375"/>
    </source>
</evidence>
<dbReference type="EMBL" id="BAABUJ010000027">
    <property type="protein sequence ID" value="GAA5803270.1"/>
    <property type="molecule type" value="Genomic_DNA"/>
</dbReference>
<evidence type="ECO:0000256" key="4">
    <source>
        <dbReference type="ARBA" id="ARBA00022692"/>
    </source>
</evidence>
<evidence type="ECO:0000256" key="3">
    <source>
        <dbReference type="ARBA" id="ARBA00022448"/>
    </source>
</evidence>
<evidence type="ECO:0000313" key="13">
    <source>
        <dbReference type="Proteomes" id="UP001476247"/>
    </source>
</evidence>
<accession>A0ABP9Y9I0</accession>
<evidence type="ECO:0000256" key="9">
    <source>
        <dbReference type="ARBA" id="ARBA00023136"/>
    </source>
</evidence>
<comment type="similarity">
    <text evidence="2 11">Belongs to the mitochondrial carrier (TC 2.A.29) family.</text>
</comment>
<feature type="repeat" description="Solcar" evidence="10">
    <location>
        <begin position="111"/>
        <end position="196"/>
    </location>
</feature>
<dbReference type="Pfam" id="PF00153">
    <property type="entry name" value="Mito_carr"/>
    <property type="match status" value="3"/>
</dbReference>
<comment type="subcellular location">
    <subcellularLocation>
        <location evidence="1">Mitochondrion inner membrane</location>
        <topology evidence="1">Multi-pass membrane protein</topology>
    </subcellularLocation>
</comment>
<keyword evidence="3 11" id="KW-0813">Transport</keyword>
<dbReference type="SUPFAM" id="SSF103506">
    <property type="entry name" value="Mitochondrial carrier"/>
    <property type="match status" value="1"/>
</dbReference>
<evidence type="ECO:0000256" key="1">
    <source>
        <dbReference type="ARBA" id="ARBA00004448"/>
    </source>
</evidence>
<evidence type="ECO:0000256" key="8">
    <source>
        <dbReference type="ARBA" id="ARBA00023128"/>
    </source>
</evidence>
<keyword evidence="5" id="KW-0677">Repeat</keyword>
<evidence type="ECO:0000256" key="11">
    <source>
        <dbReference type="RuleBase" id="RU000488"/>
    </source>
</evidence>
<reference evidence="12 13" key="1">
    <citation type="submission" date="2024-04" db="EMBL/GenBank/DDBJ databases">
        <title>genome sequences of Mucor flavus KT1a and Helicostylum pulchrum KT1b strains isolation_sourced from the surface of a dry-aged beef.</title>
        <authorList>
            <person name="Toyotome T."/>
            <person name="Hosono M."/>
            <person name="Torimaru M."/>
            <person name="Fukuda K."/>
            <person name="Mikami N."/>
        </authorList>
    </citation>
    <scope>NUCLEOTIDE SEQUENCE [LARGE SCALE GENOMIC DNA]</scope>
    <source>
        <strain evidence="12 13">KT1b</strain>
    </source>
</reference>
<dbReference type="PANTHER" id="PTHR45671">
    <property type="entry name" value="SOLUTE CARRIER FAMILY 25 (MITOCHONDRIAL CARRIER PHOSPHATE CARRIER), MEMBER 3, LIKE-RELATED-RELATED"/>
    <property type="match status" value="1"/>
</dbReference>
<sequence length="318" mass="34676">MISETSSIPLYSKNYFLACSIGGILACGPTHMLVTPLDLVKCRTQVQPGLYKGVFDGWKTITKAEGFRGLFTGIGPTAIGYSLQGAGKYGFYEIFKYKYSNLVGEEAAHKHRTLIFLGASASAELIADVLLCPMEALKVRMQTSITPFAKTTGEGFKKIMATEGINGFYKGLVPLWARQVPYTMVKFASFEKTVEILYKTFMTRPKHEYNKSQQLGVSFAGGYIAGVLCAVVSHPADVLVSKLNNLDKVKAGEHQTTAMEVIKKLGLRGLWTGLGPRIFMIGTLTGLQWLIYDTFKVAVGLPTSGSSDPTPAENVKIN</sequence>
<keyword evidence="8" id="KW-0496">Mitochondrion</keyword>
<dbReference type="Proteomes" id="UP001476247">
    <property type="component" value="Unassembled WGS sequence"/>
</dbReference>
<evidence type="ECO:0000256" key="10">
    <source>
        <dbReference type="PROSITE-ProRule" id="PRU00282"/>
    </source>
</evidence>
<dbReference type="Gene3D" id="1.50.40.10">
    <property type="entry name" value="Mitochondrial carrier domain"/>
    <property type="match status" value="1"/>
</dbReference>
<dbReference type="PROSITE" id="PS50920">
    <property type="entry name" value="SOLCAR"/>
    <property type="match status" value="3"/>
</dbReference>
<keyword evidence="9 10" id="KW-0472">Membrane</keyword>
<protein>
    <submittedName>
        <fullName evidence="12">Uncharacterized protein</fullName>
    </submittedName>
</protein>
<feature type="repeat" description="Solcar" evidence="10">
    <location>
        <begin position="213"/>
        <end position="298"/>
    </location>
</feature>
<gene>
    <name evidence="12" type="ORF">HPULCUR_008748</name>
</gene>
<dbReference type="InterPro" id="IPR044677">
    <property type="entry name" value="SLC25A3/Pic2/Mir1-like"/>
</dbReference>
<dbReference type="InterPro" id="IPR023395">
    <property type="entry name" value="MCP_dom_sf"/>
</dbReference>
<evidence type="ECO:0000256" key="6">
    <source>
        <dbReference type="ARBA" id="ARBA00022792"/>
    </source>
</evidence>
<dbReference type="InterPro" id="IPR018108">
    <property type="entry name" value="MCP_transmembrane"/>
</dbReference>